<dbReference type="Proteomes" id="UP000199058">
    <property type="component" value="Unassembled WGS sequence"/>
</dbReference>
<dbReference type="PROSITE" id="PS51707">
    <property type="entry name" value="CYTH"/>
    <property type="match status" value="1"/>
</dbReference>
<dbReference type="PANTHER" id="PTHR39569">
    <property type="entry name" value="INORGANIC TRIPHOSPHATASE"/>
    <property type="match status" value="1"/>
</dbReference>
<keyword evidence="3" id="KW-1185">Reference proteome</keyword>
<dbReference type="InterPro" id="IPR039013">
    <property type="entry name" value="YgiF"/>
</dbReference>
<proteinExistence type="predicted"/>
<sequence>MAEEIELKLSMQPQDLPRLDSILTHLGAATPQTQHLQNTYFDTPALDLHKTRSALRLRNTGQQWVQTLKTSGQVQGALSQRGEWEVQVEGPELKLELLPEKSLRPEWKNQLKPVFTTDFTRRSWLLEKQIAGSLLRVEVAADSGKVILPTGQQDNLCELELELKEGQAEQLFTLAEELAEHFCLHPAVSSKAERGLRLLQVPRKYQAPKLEQQTSFEALNELANHQLNEWILCHEKWAFAADELELQLAQRALFRLQGILVVQQRVCPSAPLHQARVDVKKLLKAFTPWVTASHADRVLQSLTLEQTFAENWRHQYLGYAQRRSDYRQLWQQKWTGQAGLKLVSSLYQSQCMTSDFAAEKPQQLLDRAKAHLRFPRQPMEADIWIQRYPALVRLELLLEQVEPQRTSDRRLAMQLIQGIGDLQGYQLLLAGEEVPQEIAQQLTSLRQELLFNLGRWAQALWTGEPGTERRV</sequence>
<dbReference type="RefSeq" id="WP_091964123.1">
    <property type="nucleotide sequence ID" value="NZ_FOLH01000005.1"/>
</dbReference>
<accession>A0A1I1IQB4</accession>
<dbReference type="SUPFAM" id="SSF55154">
    <property type="entry name" value="CYTH-like phosphatases"/>
    <property type="match status" value="1"/>
</dbReference>
<name>A0A1I1IQB4_9GAMM</name>
<dbReference type="Gene3D" id="2.40.320.10">
    <property type="entry name" value="Hypothetical Protein Pfu-838710-001"/>
    <property type="match status" value="1"/>
</dbReference>
<gene>
    <name evidence="2" type="ORF">SAMN05660443_2452</name>
</gene>
<dbReference type="EMBL" id="FOLH01000005">
    <property type="protein sequence ID" value="SFC38479.1"/>
    <property type="molecule type" value="Genomic_DNA"/>
</dbReference>
<dbReference type="AlphaFoldDB" id="A0A1I1IQB4"/>
<dbReference type="GO" id="GO:0046872">
    <property type="term" value="F:metal ion binding"/>
    <property type="evidence" value="ECO:0007669"/>
    <property type="project" value="TreeGrafter"/>
</dbReference>
<dbReference type="OrthoDB" id="3034217at2"/>
<dbReference type="SMART" id="SM01118">
    <property type="entry name" value="CYTH"/>
    <property type="match status" value="1"/>
</dbReference>
<evidence type="ECO:0000259" key="1">
    <source>
        <dbReference type="PROSITE" id="PS51707"/>
    </source>
</evidence>
<reference evidence="2 3" key="1">
    <citation type="submission" date="2016-10" db="EMBL/GenBank/DDBJ databases">
        <authorList>
            <person name="de Groot N.N."/>
        </authorList>
    </citation>
    <scope>NUCLEOTIDE SEQUENCE [LARGE SCALE GENOMIC DNA]</scope>
    <source>
        <strain evidence="2 3">DSM 18438</strain>
    </source>
</reference>
<dbReference type="Pfam" id="PF01928">
    <property type="entry name" value="CYTH"/>
    <property type="match status" value="1"/>
</dbReference>
<dbReference type="InterPro" id="IPR033469">
    <property type="entry name" value="CYTH-like_dom_sf"/>
</dbReference>
<evidence type="ECO:0000313" key="2">
    <source>
        <dbReference type="EMBL" id="SFC38479.1"/>
    </source>
</evidence>
<organism evidence="2 3">
    <name type="scientific">Marinospirillum celere</name>
    <dbReference type="NCBI Taxonomy" id="1122252"/>
    <lineage>
        <taxon>Bacteria</taxon>
        <taxon>Pseudomonadati</taxon>
        <taxon>Pseudomonadota</taxon>
        <taxon>Gammaproteobacteria</taxon>
        <taxon>Oceanospirillales</taxon>
        <taxon>Oceanospirillaceae</taxon>
        <taxon>Marinospirillum</taxon>
    </lineage>
</organism>
<dbReference type="CDD" id="cd07756">
    <property type="entry name" value="CYTH-like_Pase_CHAD"/>
    <property type="match status" value="1"/>
</dbReference>
<dbReference type="STRING" id="1122252.SAMN05660443_2452"/>
<dbReference type="PANTHER" id="PTHR39569:SF1">
    <property type="entry name" value="INORGANIC TRIPHOSPHATASE"/>
    <property type="match status" value="1"/>
</dbReference>
<protein>
    <submittedName>
        <fullName evidence="2">CYTH domain-containing protein</fullName>
    </submittedName>
</protein>
<evidence type="ECO:0000313" key="3">
    <source>
        <dbReference type="Proteomes" id="UP000199058"/>
    </source>
</evidence>
<dbReference type="GO" id="GO:0050355">
    <property type="term" value="F:inorganic triphosphate phosphatase activity"/>
    <property type="evidence" value="ECO:0007669"/>
    <property type="project" value="InterPro"/>
</dbReference>
<dbReference type="InterPro" id="IPR023577">
    <property type="entry name" value="CYTH_domain"/>
</dbReference>
<feature type="domain" description="CYTH" evidence="1">
    <location>
        <begin position="2"/>
        <end position="202"/>
    </location>
</feature>